<accession>A0A3E2TY06</accession>
<name>A0A3E2TY06_9FIRM</name>
<comment type="caution">
    <text evidence="1">The sequence shown here is derived from an EMBL/GenBank/DDBJ whole genome shotgun (WGS) entry which is preliminary data.</text>
</comment>
<protein>
    <submittedName>
        <fullName evidence="1">Uncharacterized protein</fullName>
    </submittedName>
</protein>
<evidence type="ECO:0000313" key="2">
    <source>
        <dbReference type="Proteomes" id="UP000260782"/>
    </source>
</evidence>
<gene>
    <name evidence="1" type="ORF">DWZ25_08650</name>
</gene>
<dbReference type="Proteomes" id="UP000260782">
    <property type="component" value="Unassembled WGS sequence"/>
</dbReference>
<reference evidence="1 2" key="1">
    <citation type="submission" date="2018-08" db="EMBL/GenBank/DDBJ databases">
        <title>A genome reference for cultivated species of the human gut microbiota.</title>
        <authorList>
            <person name="Zou Y."/>
            <person name="Xue W."/>
            <person name="Luo G."/>
        </authorList>
    </citation>
    <scope>NUCLEOTIDE SEQUENCE [LARGE SCALE GENOMIC DNA]</scope>
    <source>
        <strain evidence="1 2">AF31-14AC</strain>
    </source>
</reference>
<sequence length="102" mass="10845">MGGRSRNSRKKYRKTKPQRILIRCGFLVGAGGLKEPESRLPAAASCLGRHAHPAGRSPNSSSLFLPLAAVVAVAQGLFYPPDYSAGLTSCACRFFRSPLAGL</sequence>
<evidence type="ECO:0000313" key="1">
    <source>
        <dbReference type="EMBL" id="RGB85562.1"/>
    </source>
</evidence>
<dbReference type="AlphaFoldDB" id="A0A3E2TY06"/>
<proteinExistence type="predicted"/>
<dbReference type="EMBL" id="QVES01000008">
    <property type="protein sequence ID" value="RGB85562.1"/>
    <property type="molecule type" value="Genomic_DNA"/>
</dbReference>
<organism evidence="1 2">
    <name type="scientific">Faecalibacterium prausnitzii</name>
    <dbReference type="NCBI Taxonomy" id="853"/>
    <lineage>
        <taxon>Bacteria</taxon>
        <taxon>Bacillati</taxon>
        <taxon>Bacillota</taxon>
        <taxon>Clostridia</taxon>
        <taxon>Eubacteriales</taxon>
        <taxon>Oscillospiraceae</taxon>
        <taxon>Faecalibacterium</taxon>
    </lineage>
</organism>